<evidence type="ECO:0000313" key="6">
    <source>
        <dbReference type="EMBL" id="EKT58614.1"/>
    </source>
</evidence>
<feature type="domain" description="HTH luxR-type" evidence="5">
    <location>
        <begin position="109"/>
        <end position="174"/>
    </location>
</feature>
<evidence type="ECO:0000256" key="3">
    <source>
        <dbReference type="ARBA" id="ARBA00023125"/>
    </source>
</evidence>
<evidence type="ECO:0000313" key="7">
    <source>
        <dbReference type="Proteomes" id="UP000010290"/>
    </source>
</evidence>
<evidence type="ECO:0000256" key="1">
    <source>
        <dbReference type="ARBA" id="ARBA00023012"/>
    </source>
</evidence>
<dbReference type="Gene3D" id="3.40.50.2300">
    <property type="match status" value="1"/>
</dbReference>
<dbReference type="PRINTS" id="PR00038">
    <property type="entry name" value="HTHLUXR"/>
</dbReference>
<evidence type="ECO:0000256" key="4">
    <source>
        <dbReference type="ARBA" id="ARBA00023163"/>
    </source>
</evidence>
<dbReference type="HOGENOM" id="CLU_000445_90_1_6"/>
<organism evidence="6 7">
    <name type="scientific">Providencia sneebia DSM 19967</name>
    <dbReference type="NCBI Taxonomy" id="1141660"/>
    <lineage>
        <taxon>Bacteria</taxon>
        <taxon>Pseudomonadati</taxon>
        <taxon>Pseudomonadota</taxon>
        <taxon>Gammaproteobacteria</taxon>
        <taxon>Enterobacterales</taxon>
        <taxon>Morganellaceae</taxon>
        <taxon>Providencia</taxon>
    </lineage>
</organism>
<dbReference type="InterPro" id="IPR039420">
    <property type="entry name" value="WalR-like"/>
</dbReference>
<keyword evidence="7" id="KW-1185">Reference proteome</keyword>
<dbReference type="SUPFAM" id="SSF52172">
    <property type="entry name" value="CheY-like"/>
    <property type="match status" value="1"/>
</dbReference>
<gene>
    <name evidence="6" type="ORF">OO7_07879</name>
</gene>
<dbReference type="SUPFAM" id="SSF46894">
    <property type="entry name" value="C-terminal effector domain of the bipartite response regulators"/>
    <property type="match status" value="1"/>
</dbReference>
<dbReference type="GO" id="GO:0003677">
    <property type="term" value="F:DNA binding"/>
    <property type="evidence" value="ECO:0007669"/>
    <property type="project" value="UniProtKB-KW"/>
</dbReference>
<protein>
    <submittedName>
        <fullName evidence="6">Response regulator</fullName>
    </submittedName>
</protein>
<dbReference type="GO" id="GO:0006355">
    <property type="term" value="P:regulation of DNA-templated transcription"/>
    <property type="evidence" value="ECO:0007669"/>
    <property type="project" value="InterPro"/>
</dbReference>
<proteinExistence type="predicted"/>
<keyword evidence="4" id="KW-0804">Transcription</keyword>
<name>K8WDG6_9GAMM</name>
<evidence type="ECO:0000259" key="5">
    <source>
        <dbReference type="PROSITE" id="PS50043"/>
    </source>
</evidence>
<dbReference type="PANTHER" id="PTHR43214">
    <property type="entry name" value="TWO-COMPONENT RESPONSE REGULATOR"/>
    <property type="match status" value="1"/>
</dbReference>
<dbReference type="InterPro" id="IPR000792">
    <property type="entry name" value="Tscrpt_reg_LuxR_C"/>
</dbReference>
<accession>K8WDG6</accession>
<dbReference type="Pfam" id="PF00196">
    <property type="entry name" value="GerE"/>
    <property type="match status" value="1"/>
</dbReference>
<comment type="caution">
    <text evidence="6">The sequence shown here is derived from an EMBL/GenBank/DDBJ whole genome shotgun (WGS) entry which is preliminary data.</text>
</comment>
<dbReference type="InterPro" id="IPR011006">
    <property type="entry name" value="CheY-like_superfamily"/>
</dbReference>
<dbReference type="SMART" id="SM00421">
    <property type="entry name" value="HTH_LUXR"/>
    <property type="match status" value="1"/>
</dbReference>
<dbReference type="Proteomes" id="UP000010290">
    <property type="component" value="Chromosome"/>
</dbReference>
<dbReference type="CDD" id="cd06170">
    <property type="entry name" value="LuxR_C_like"/>
    <property type="match status" value="1"/>
</dbReference>
<sequence length="194" mass="22378">MLEQAISCNRQHHADIILVNNDTCQFESLKTLQTLKRTQPETRIIIYNIRHYNVFLMKALDVGIYGALSYKISMGELIESIQIVNAHRKIISPDIAQLIALKRICQHENLDLYELLSTRELEIMLLITQGVTVKDIAHHLKLSSKTVNTYRYRMFSKLNIRSDVELTHIAINNGLISTKQDLLECQNSLSQKLF</sequence>
<dbReference type="AlphaFoldDB" id="K8WDG6"/>
<dbReference type="PANTHER" id="PTHR43214:SF3">
    <property type="entry name" value="RESPONSE REGULATOR UVRY"/>
    <property type="match status" value="1"/>
</dbReference>
<reference evidence="6 7" key="1">
    <citation type="journal article" date="2012" name="BMC Genomics">
        <title>Comparative genomics of bacteria in the genus Providencia isolated from wild Drosophila melanogaster.</title>
        <authorList>
            <person name="Galac M.R."/>
            <person name="Lazzaro B.P."/>
        </authorList>
    </citation>
    <scope>NUCLEOTIDE SEQUENCE [LARGE SCALE GENOMIC DNA]</scope>
    <source>
        <strain evidence="6 7">DSM 19967</strain>
    </source>
</reference>
<keyword evidence="1" id="KW-0902">Two-component regulatory system</keyword>
<dbReference type="EMBL" id="AKKN01000007">
    <property type="protein sequence ID" value="EKT58614.1"/>
    <property type="molecule type" value="Genomic_DNA"/>
</dbReference>
<dbReference type="PATRIC" id="fig|1141660.3.peg.1579"/>
<keyword evidence="2" id="KW-0805">Transcription regulation</keyword>
<dbReference type="GO" id="GO:0000160">
    <property type="term" value="P:phosphorelay signal transduction system"/>
    <property type="evidence" value="ECO:0007669"/>
    <property type="project" value="UniProtKB-KW"/>
</dbReference>
<dbReference type="InterPro" id="IPR016032">
    <property type="entry name" value="Sig_transdc_resp-reg_C-effctor"/>
</dbReference>
<keyword evidence="3" id="KW-0238">DNA-binding</keyword>
<dbReference type="PROSITE" id="PS00622">
    <property type="entry name" value="HTH_LUXR_1"/>
    <property type="match status" value="1"/>
</dbReference>
<dbReference type="PROSITE" id="PS50043">
    <property type="entry name" value="HTH_LUXR_2"/>
    <property type="match status" value="1"/>
</dbReference>
<evidence type="ECO:0000256" key="2">
    <source>
        <dbReference type="ARBA" id="ARBA00023015"/>
    </source>
</evidence>